<gene>
    <name evidence="2" type="ORF">D1970_19785</name>
</gene>
<proteinExistence type="predicted"/>
<keyword evidence="1" id="KW-0472">Membrane</keyword>
<keyword evidence="1" id="KW-1133">Transmembrane helix</keyword>
<comment type="caution">
    <text evidence="2">The sequence shown here is derived from an EMBL/GenBank/DDBJ whole genome shotgun (WGS) entry which is preliminary data.</text>
</comment>
<evidence type="ECO:0000313" key="3">
    <source>
        <dbReference type="Proteomes" id="UP000265816"/>
    </source>
</evidence>
<feature type="transmembrane region" description="Helical" evidence="1">
    <location>
        <begin position="28"/>
        <end position="48"/>
    </location>
</feature>
<dbReference type="EMBL" id="QWVT01000040">
    <property type="protein sequence ID" value="RID82273.1"/>
    <property type="molecule type" value="Genomic_DNA"/>
</dbReference>
<evidence type="ECO:0000256" key="1">
    <source>
        <dbReference type="SAM" id="Phobius"/>
    </source>
</evidence>
<accession>A0A398B366</accession>
<reference evidence="2 3" key="1">
    <citation type="submission" date="2018-08" db="EMBL/GenBank/DDBJ databases">
        <title>Bacillus jemisoniae sp. nov., Bacillus chryseoplanitiae sp. nov., Bacillus resnikiae sp. nov., and Bacillus frankliniae sp. nov., isolated from Viking spacecraft and associated surfaces.</title>
        <authorList>
            <person name="Seuylemezian A."/>
            <person name="Vaishampayan P."/>
        </authorList>
    </citation>
    <scope>NUCLEOTIDE SEQUENCE [LARGE SCALE GENOMIC DNA]</scope>
    <source>
        <strain evidence="2 3">JJ-247</strain>
    </source>
</reference>
<name>A0A398B366_9BACI</name>
<feature type="transmembrane region" description="Helical" evidence="1">
    <location>
        <begin position="5"/>
        <end position="22"/>
    </location>
</feature>
<sequence length="72" mass="8218">MLNILRIISGLAAFLLIAYYTITLDDRYMIYMQSFATIMFSILAIAEFKESDKKTAALYTILAALFLFKAVH</sequence>
<dbReference type="RefSeq" id="WP_119114580.1">
    <property type="nucleotide sequence ID" value="NZ_CBCSEO010000018.1"/>
</dbReference>
<evidence type="ECO:0000313" key="2">
    <source>
        <dbReference type="EMBL" id="RID82273.1"/>
    </source>
</evidence>
<keyword evidence="3" id="KW-1185">Reference proteome</keyword>
<organism evidence="2 3">
    <name type="scientific">Mesobacillus zeae</name>
    <dbReference type="NCBI Taxonomy" id="1917180"/>
    <lineage>
        <taxon>Bacteria</taxon>
        <taxon>Bacillati</taxon>
        <taxon>Bacillota</taxon>
        <taxon>Bacilli</taxon>
        <taxon>Bacillales</taxon>
        <taxon>Bacillaceae</taxon>
        <taxon>Mesobacillus</taxon>
    </lineage>
</organism>
<evidence type="ECO:0008006" key="4">
    <source>
        <dbReference type="Google" id="ProtNLM"/>
    </source>
</evidence>
<protein>
    <recommendedName>
        <fullName evidence="4">DUF3953 domain-containing protein</fullName>
    </recommendedName>
</protein>
<dbReference type="AlphaFoldDB" id="A0A398B366"/>
<keyword evidence="1" id="KW-0812">Transmembrane</keyword>
<dbReference type="Proteomes" id="UP000265816">
    <property type="component" value="Unassembled WGS sequence"/>
</dbReference>